<gene>
    <name evidence="1" type="ORF">EEDITHA_LOCUS23089</name>
</gene>
<evidence type="ECO:0000313" key="1">
    <source>
        <dbReference type="EMBL" id="CAH2109230.1"/>
    </source>
</evidence>
<sequence>MTRTSFPQFVIFVEYMEKYGDLSKPSDRTQGRLYAAEHWKKLSEALNVDLSGDPRTIEKWKRVDTGKRPAKKRWLKFVRDNMRAIGLSNKDVRMWKNARSGLDIVVAADPGPLKWHNWDKRRDDDDDD</sequence>
<reference evidence="1" key="1">
    <citation type="submission" date="2022-03" db="EMBL/GenBank/DDBJ databases">
        <authorList>
            <person name="Tunstrom K."/>
        </authorList>
    </citation>
    <scope>NUCLEOTIDE SEQUENCE</scope>
</reference>
<dbReference type="Proteomes" id="UP001153954">
    <property type="component" value="Unassembled WGS sequence"/>
</dbReference>
<dbReference type="EMBL" id="CAKOGL010000064">
    <property type="protein sequence ID" value="CAH2109230.1"/>
    <property type="molecule type" value="Genomic_DNA"/>
</dbReference>
<evidence type="ECO:0008006" key="3">
    <source>
        <dbReference type="Google" id="ProtNLM"/>
    </source>
</evidence>
<keyword evidence="2" id="KW-1185">Reference proteome</keyword>
<name>A0AAU9VCN8_EUPED</name>
<accession>A0AAU9VCN8</accession>
<evidence type="ECO:0000313" key="2">
    <source>
        <dbReference type="Proteomes" id="UP001153954"/>
    </source>
</evidence>
<organism evidence="1 2">
    <name type="scientific">Euphydryas editha</name>
    <name type="common">Edith's checkerspot</name>
    <dbReference type="NCBI Taxonomy" id="104508"/>
    <lineage>
        <taxon>Eukaryota</taxon>
        <taxon>Metazoa</taxon>
        <taxon>Ecdysozoa</taxon>
        <taxon>Arthropoda</taxon>
        <taxon>Hexapoda</taxon>
        <taxon>Insecta</taxon>
        <taxon>Pterygota</taxon>
        <taxon>Neoptera</taxon>
        <taxon>Endopterygota</taxon>
        <taxon>Lepidoptera</taxon>
        <taxon>Glossata</taxon>
        <taxon>Ditrysia</taxon>
        <taxon>Papilionoidea</taxon>
        <taxon>Nymphalidae</taxon>
        <taxon>Nymphalinae</taxon>
        <taxon>Euphydryas</taxon>
    </lineage>
</organism>
<dbReference type="AlphaFoldDB" id="A0AAU9VCN8"/>
<protein>
    <recommendedName>
        <fullName evidence="3">Regulatory protein zeste</fullName>
    </recommendedName>
</protein>
<comment type="caution">
    <text evidence="1">The sequence shown here is derived from an EMBL/GenBank/DDBJ whole genome shotgun (WGS) entry which is preliminary data.</text>
</comment>
<proteinExistence type="predicted"/>